<keyword evidence="7" id="KW-0833">Ubl conjugation pathway</keyword>
<keyword evidence="14" id="KW-1185">Reference proteome</keyword>
<dbReference type="OrthoDB" id="10064699at2759"/>
<evidence type="ECO:0000256" key="3">
    <source>
        <dbReference type="ARBA" id="ARBA00012759"/>
    </source>
</evidence>
<evidence type="ECO:0000259" key="12">
    <source>
        <dbReference type="Pfam" id="PF02338"/>
    </source>
</evidence>
<dbReference type="InterPro" id="IPR003323">
    <property type="entry name" value="OTU_dom"/>
</dbReference>
<dbReference type="Proteomes" id="UP000271098">
    <property type="component" value="Unassembled WGS sequence"/>
</dbReference>
<feature type="domain" description="OTU" evidence="12">
    <location>
        <begin position="169"/>
        <end position="245"/>
    </location>
</feature>
<evidence type="ECO:0000256" key="11">
    <source>
        <dbReference type="SAM" id="MobiDB-lite"/>
    </source>
</evidence>
<evidence type="ECO:0000313" key="14">
    <source>
        <dbReference type="Proteomes" id="UP000271098"/>
    </source>
</evidence>
<dbReference type="InterPro" id="IPR051346">
    <property type="entry name" value="OTU_Deubiquitinase"/>
</dbReference>
<dbReference type="EMBL" id="UYRT01081010">
    <property type="protein sequence ID" value="VDN23746.1"/>
    <property type="molecule type" value="Genomic_DNA"/>
</dbReference>
<evidence type="ECO:0000256" key="1">
    <source>
        <dbReference type="ARBA" id="ARBA00000707"/>
    </source>
</evidence>
<organism evidence="15">
    <name type="scientific">Gongylonema pulchrum</name>
    <dbReference type="NCBI Taxonomy" id="637853"/>
    <lineage>
        <taxon>Eukaryota</taxon>
        <taxon>Metazoa</taxon>
        <taxon>Ecdysozoa</taxon>
        <taxon>Nematoda</taxon>
        <taxon>Chromadorea</taxon>
        <taxon>Rhabditida</taxon>
        <taxon>Spirurina</taxon>
        <taxon>Spiruromorpha</taxon>
        <taxon>Spiruroidea</taxon>
        <taxon>Gongylonematidae</taxon>
        <taxon>Gongylonema</taxon>
    </lineage>
</organism>
<dbReference type="GO" id="GO:0070530">
    <property type="term" value="F:K63-linked polyubiquitin modification-dependent protein binding"/>
    <property type="evidence" value="ECO:0007669"/>
    <property type="project" value="TreeGrafter"/>
</dbReference>
<evidence type="ECO:0000256" key="6">
    <source>
        <dbReference type="ARBA" id="ARBA00022771"/>
    </source>
</evidence>
<proteinExistence type="inferred from homology"/>
<keyword evidence="6" id="KW-0863">Zinc-finger</keyword>
<dbReference type="GO" id="GO:0008270">
    <property type="term" value="F:zinc ion binding"/>
    <property type="evidence" value="ECO:0007669"/>
    <property type="project" value="UniProtKB-KW"/>
</dbReference>
<dbReference type="GO" id="GO:0005737">
    <property type="term" value="C:cytoplasm"/>
    <property type="evidence" value="ECO:0007669"/>
    <property type="project" value="TreeGrafter"/>
</dbReference>
<dbReference type="GO" id="GO:0035871">
    <property type="term" value="P:protein K11-linked deubiquitination"/>
    <property type="evidence" value="ECO:0007669"/>
    <property type="project" value="TreeGrafter"/>
</dbReference>
<dbReference type="GO" id="GO:0004843">
    <property type="term" value="F:cysteine-type deubiquitinase activity"/>
    <property type="evidence" value="ECO:0007669"/>
    <property type="project" value="UniProtKB-EC"/>
</dbReference>
<comment type="catalytic activity">
    <reaction evidence="1">
        <text>Thiol-dependent hydrolysis of ester, thioester, amide, peptide and isopeptide bonds formed by the C-terminal Gly of ubiquitin (a 76-residue protein attached to proteins as an intracellular targeting signal).</text>
        <dbReference type="EC" id="3.4.19.12"/>
    </reaction>
</comment>
<dbReference type="PANTHER" id="PTHR13367:SF27">
    <property type="entry name" value="OTU DOMAIN-CONTAINING PROTEIN"/>
    <property type="match status" value="1"/>
</dbReference>
<comment type="similarity">
    <text evidence="2">Belongs to the peptidase C64 family.</text>
</comment>
<evidence type="ECO:0000256" key="9">
    <source>
        <dbReference type="ARBA" id="ARBA00022807"/>
    </source>
</evidence>
<keyword evidence="8" id="KW-0378">Hydrolase</keyword>
<evidence type="ECO:0000256" key="2">
    <source>
        <dbReference type="ARBA" id="ARBA00005865"/>
    </source>
</evidence>
<dbReference type="GO" id="GO:0071108">
    <property type="term" value="P:protein K48-linked deubiquitination"/>
    <property type="evidence" value="ECO:0007669"/>
    <property type="project" value="TreeGrafter"/>
</dbReference>
<evidence type="ECO:0000256" key="10">
    <source>
        <dbReference type="ARBA" id="ARBA00022833"/>
    </source>
</evidence>
<keyword evidence="5" id="KW-0479">Metal-binding</keyword>
<feature type="region of interest" description="Disordered" evidence="11">
    <location>
        <begin position="53"/>
        <end position="73"/>
    </location>
</feature>
<dbReference type="PANTHER" id="PTHR13367">
    <property type="entry name" value="UBIQUITIN THIOESTERASE"/>
    <property type="match status" value="1"/>
</dbReference>
<evidence type="ECO:0000256" key="5">
    <source>
        <dbReference type="ARBA" id="ARBA00022723"/>
    </source>
</evidence>
<dbReference type="EC" id="3.4.19.12" evidence="3"/>
<dbReference type="GO" id="GO:0071947">
    <property type="term" value="P:protein deubiquitination involved in ubiquitin-dependent protein catabolic process"/>
    <property type="evidence" value="ECO:0007669"/>
    <property type="project" value="TreeGrafter"/>
</dbReference>
<evidence type="ECO:0000313" key="15">
    <source>
        <dbReference type="WBParaSite" id="GPUH_0001421201-mRNA-1"/>
    </source>
</evidence>
<dbReference type="GO" id="GO:0070536">
    <property type="term" value="P:protein K63-linked deubiquitination"/>
    <property type="evidence" value="ECO:0007669"/>
    <property type="project" value="TreeGrafter"/>
</dbReference>
<keyword evidence="4" id="KW-0645">Protease</keyword>
<evidence type="ECO:0000256" key="7">
    <source>
        <dbReference type="ARBA" id="ARBA00022786"/>
    </source>
</evidence>
<dbReference type="GO" id="GO:0005634">
    <property type="term" value="C:nucleus"/>
    <property type="evidence" value="ECO:0007669"/>
    <property type="project" value="TreeGrafter"/>
</dbReference>
<keyword evidence="10" id="KW-0862">Zinc</keyword>
<dbReference type="WBParaSite" id="GPUH_0001421201-mRNA-1">
    <property type="protein sequence ID" value="GPUH_0001421201-mRNA-1"/>
    <property type="gene ID" value="GPUH_0001421201"/>
</dbReference>
<dbReference type="CDD" id="cd14273">
    <property type="entry name" value="UBA_TAP-C_like"/>
    <property type="match status" value="1"/>
</dbReference>
<keyword evidence="9" id="KW-0788">Thiol protease</keyword>
<sequence>METSNRQSLLEAFRNETHATHTVALAFLEEHGWDYEKSLKGYNAWRDKEAAALRSGQSDAQERGKDADLTDEASSKLNGEVEVTLRAPAYAFVLPNLFELAADFRNFLEKDLIETGSRRHTLWRRWRWAESKSNLQSGLVLTDEEWQREWDNILHMAAATPRTLTNFSEQVYESLESIHVFALAHILKRPIVEPTFAVVSDTVLRNAAGEELSPIPFGGIYLPLECPSAQCHRSPLVLCYDSAHFSALVTMRHTPNNTLQLVSDTVLRNAAGEELSPIPFGGIYLPLECPSAQCHRSPLVLCYDSAHFSALVTMRHTPNNTLQPIIPITDRNRNLLPLHFSVDPGPDFTWWKDSEDAEIAARIELTESDKLSLICEYMDIIKIENTCEGASEQVRVSDLHSANRVVAAQLHSHAHEYMDHMVESYLCSARERFEQSKNTPGMTSRQRARLSHSFSTSSLSITCINNHCQKSASQSTNFLCDDCYEYQKQLMASFGCSQPGHLRSLRSCLATAAQNSSNSSLRNGTSSVKSNTMPSIAFASFATTAPAHADEKDGRDAVHRTSISVVAPSFSSESQNSCTASSPRHHFGERVAAGCEGNSYDVFVEIPSVFSSYDL</sequence>
<evidence type="ECO:0000256" key="4">
    <source>
        <dbReference type="ARBA" id="ARBA00022670"/>
    </source>
</evidence>
<evidence type="ECO:0000313" key="13">
    <source>
        <dbReference type="EMBL" id="VDN23746.1"/>
    </source>
</evidence>
<reference evidence="15" key="1">
    <citation type="submission" date="2016-06" db="UniProtKB">
        <authorList>
            <consortium name="WormBaseParasite"/>
        </authorList>
    </citation>
    <scope>IDENTIFICATION</scope>
</reference>
<dbReference type="AlphaFoldDB" id="A0A183DZQ3"/>
<name>A0A183DZQ3_9BILA</name>
<reference evidence="13 14" key="2">
    <citation type="submission" date="2018-11" db="EMBL/GenBank/DDBJ databases">
        <authorList>
            <consortium name="Pathogen Informatics"/>
        </authorList>
    </citation>
    <scope>NUCLEOTIDE SEQUENCE [LARGE SCALE GENOMIC DNA]</scope>
</reference>
<protein>
    <recommendedName>
        <fullName evidence="3">ubiquitinyl hydrolase 1</fullName>
        <ecNumber evidence="3">3.4.19.12</ecNumber>
    </recommendedName>
</protein>
<gene>
    <name evidence="13" type="ORF">GPUH_LOCUS14194</name>
</gene>
<dbReference type="Pfam" id="PF02338">
    <property type="entry name" value="OTU"/>
    <property type="match status" value="1"/>
</dbReference>
<evidence type="ECO:0000256" key="8">
    <source>
        <dbReference type="ARBA" id="ARBA00022801"/>
    </source>
</evidence>
<accession>A0A183DZQ3</accession>